<keyword evidence="3" id="KW-1185">Reference proteome</keyword>
<organism evidence="2 3">
    <name type="scientific">Knufia obscura</name>
    <dbReference type="NCBI Taxonomy" id="1635080"/>
    <lineage>
        <taxon>Eukaryota</taxon>
        <taxon>Fungi</taxon>
        <taxon>Dikarya</taxon>
        <taxon>Ascomycota</taxon>
        <taxon>Pezizomycotina</taxon>
        <taxon>Eurotiomycetes</taxon>
        <taxon>Chaetothyriomycetidae</taxon>
        <taxon>Chaetothyriales</taxon>
        <taxon>Trichomeriaceae</taxon>
        <taxon>Knufia</taxon>
    </lineage>
</organism>
<accession>A0ABR0RI00</accession>
<feature type="compositionally biased region" description="Polar residues" evidence="1">
    <location>
        <begin position="193"/>
        <end position="206"/>
    </location>
</feature>
<feature type="compositionally biased region" description="Basic and acidic residues" evidence="1">
    <location>
        <begin position="209"/>
        <end position="222"/>
    </location>
</feature>
<proteinExistence type="predicted"/>
<comment type="caution">
    <text evidence="2">The sequence shown here is derived from an EMBL/GenBank/DDBJ whole genome shotgun (WGS) entry which is preliminary data.</text>
</comment>
<gene>
    <name evidence="2" type="ORF">PMZ80_007675</name>
</gene>
<dbReference type="RefSeq" id="XP_064728345.1">
    <property type="nucleotide sequence ID" value="XM_064876081.1"/>
</dbReference>
<name>A0ABR0RI00_9EURO</name>
<sequence length="434" mass="48575">MAGNNGIASSTNRVPLHSSLEGLTYLDGSHMDTIPDGLRNEISIHFAHGGVDDFSTRMWQPDRGTMDTKDQCVVTWRADNDLEHALPATRFTIHNTHHSNFKLRQIIVVGMPDAMGNGNIKHVMLVYRTKSGQIPNHAQWTASTWRIWRPIHKGGEQRSLQMPKVLRVVEADRPVVAHIAPSPGQPVHAVLSEPSSHTESRTNTVPQILEKKLTAKRYRSDESYTIGHRRRRPRWGRPSSSDYSDQGEYTPRPTRKRGPSQRHLEVAIDQGTGTATIEREDQAQQSRHGTPQQALDEPTNTNNILPSHTDITLISVTTPIKQSNSRSSSIEASAPSDQYGKILVAFKDGSDTEQEKETLDTYETARDLFDAACAAKIATPATRLLEVKVSDKEHEVIRKDKQPDFEKKVLAVVNSLLFSKTRAEEIVVVVKPYM</sequence>
<evidence type="ECO:0000313" key="2">
    <source>
        <dbReference type="EMBL" id="KAK5940255.1"/>
    </source>
</evidence>
<feature type="region of interest" description="Disordered" evidence="1">
    <location>
        <begin position="279"/>
        <end position="306"/>
    </location>
</feature>
<protein>
    <submittedName>
        <fullName evidence="2">Uncharacterized protein</fullName>
    </submittedName>
</protein>
<feature type="region of interest" description="Disordered" evidence="1">
    <location>
        <begin position="179"/>
        <end position="262"/>
    </location>
</feature>
<dbReference type="GeneID" id="90001124"/>
<dbReference type="Proteomes" id="UP001334248">
    <property type="component" value="Unassembled WGS sequence"/>
</dbReference>
<feature type="compositionally biased region" description="Polar residues" evidence="1">
    <location>
        <begin position="283"/>
        <end position="306"/>
    </location>
</feature>
<dbReference type="EMBL" id="JAVHJV010000009">
    <property type="protein sequence ID" value="KAK5940255.1"/>
    <property type="molecule type" value="Genomic_DNA"/>
</dbReference>
<evidence type="ECO:0000256" key="1">
    <source>
        <dbReference type="SAM" id="MobiDB-lite"/>
    </source>
</evidence>
<reference evidence="2 3" key="1">
    <citation type="journal article" date="2023" name="Res Sq">
        <title>Genomic and morphological characterization of Knufia obscura isolated from the Mars 2020 spacecraft assembly facility.</title>
        <authorList>
            <person name="Chander A.M."/>
            <person name="Teixeira M.M."/>
            <person name="Singh N.K."/>
            <person name="Williams M.P."/>
            <person name="Parker C.W."/>
            <person name="Leo P."/>
            <person name="Stajich J.E."/>
            <person name="Torok T."/>
            <person name="Tighe S."/>
            <person name="Mason C.E."/>
            <person name="Venkateswaran K."/>
        </authorList>
    </citation>
    <scope>NUCLEOTIDE SEQUENCE [LARGE SCALE GENOMIC DNA]</scope>
    <source>
        <strain evidence="2 3">CCFEE 5817</strain>
    </source>
</reference>
<evidence type="ECO:0000313" key="3">
    <source>
        <dbReference type="Proteomes" id="UP001334248"/>
    </source>
</evidence>